<dbReference type="Pfam" id="PF02537">
    <property type="entry name" value="CRCB"/>
    <property type="match status" value="1"/>
</dbReference>
<keyword evidence="3 8" id="KW-0812">Transmembrane</keyword>
<dbReference type="PANTHER" id="PTHR28259:SF1">
    <property type="entry name" value="FLUORIDE EXPORT PROTEIN 1-RELATED"/>
    <property type="match status" value="1"/>
</dbReference>
<evidence type="ECO:0000256" key="7">
    <source>
        <dbReference type="ARBA" id="ARBA00035585"/>
    </source>
</evidence>
<dbReference type="AlphaFoldDB" id="A0A3B1CWE0"/>
<proteinExistence type="inferred from homology"/>
<comment type="catalytic activity">
    <reaction evidence="7">
        <text>fluoride(in) = fluoride(out)</text>
        <dbReference type="Rhea" id="RHEA:76159"/>
        <dbReference type="ChEBI" id="CHEBI:17051"/>
    </reaction>
    <physiologicalReaction direction="left-to-right" evidence="7">
        <dbReference type="Rhea" id="RHEA:76160"/>
    </physiologicalReaction>
</comment>
<feature type="transmembrane region" description="Helical" evidence="8">
    <location>
        <begin position="98"/>
        <end position="122"/>
    </location>
</feature>
<accession>A0A3B1CWE0</accession>
<organism evidence="9">
    <name type="scientific">hydrothermal vent metagenome</name>
    <dbReference type="NCBI Taxonomy" id="652676"/>
    <lineage>
        <taxon>unclassified sequences</taxon>
        <taxon>metagenomes</taxon>
        <taxon>ecological metagenomes</taxon>
    </lineage>
</organism>
<feature type="transmembrane region" description="Helical" evidence="8">
    <location>
        <begin position="34"/>
        <end position="56"/>
    </location>
</feature>
<dbReference type="GO" id="GO:0005886">
    <property type="term" value="C:plasma membrane"/>
    <property type="evidence" value="ECO:0007669"/>
    <property type="project" value="UniProtKB-SubCell"/>
</dbReference>
<evidence type="ECO:0000313" key="9">
    <source>
        <dbReference type="EMBL" id="VAX34966.1"/>
    </source>
</evidence>
<keyword evidence="2" id="KW-1003">Cell membrane</keyword>
<dbReference type="GO" id="GO:1903425">
    <property type="term" value="F:fluoride transmembrane transporter activity"/>
    <property type="evidence" value="ECO:0007669"/>
    <property type="project" value="TreeGrafter"/>
</dbReference>
<evidence type="ECO:0000256" key="8">
    <source>
        <dbReference type="SAM" id="Phobius"/>
    </source>
</evidence>
<reference evidence="9" key="1">
    <citation type="submission" date="2018-06" db="EMBL/GenBank/DDBJ databases">
        <authorList>
            <person name="Zhirakovskaya E."/>
        </authorList>
    </citation>
    <scope>NUCLEOTIDE SEQUENCE</scope>
</reference>
<keyword evidence="4 8" id="KW-1133">Transmembrane helix</keyword>
<dbReference type="PANTHER" id="PTHR28259">
    <property type="entry name" value="FLUORIDE EXPORT PROTEIN 1-RELATED"/>
    <property type="match status" value="1"/>
</dbReference>
<sequence length="124" mass="13238">MVKIFLVGAGGFIGSVSRYLLGGVAHRVSGNHWFPYGTLTVNIIGCFVIGLVGGIAQSKHIFADEIRLFLVVGLLGGFTTFSSFSHETVMLAKNTQGLAALLNVLFQVCVSLSAAWLGHYLVNH</sequence>
<keyword evidence="5 8" id="KW-0472">Membrane</keyword>
<dbReference type="HAMAP" id="MF_00454">
    <property type="entry name" value="FluC"/>
    <property type="match status" value="1"/>
</dbReference>
<comment type="subcellular location">
    <subcellularLocation>
        <location evidence="1">Cell membrane</location>
        <topology evidence="1">Multi-pass membrane protein</topology>
    </subcellularLocation>
</comment>
<evidence type="ECO:0000256" key="5">
    <source>
        <dbReference type="ARBA" id="ARBA00023136"/>
    </source>
</evidence>
<feature type="transmembrane region" description="Helical" evidence="8">
    <location>
        <begin position="68"/>
        <end position="86"/>
    </location>
</feature>
<evidence type="ECO:0000256" key="1">
    <source>
        <dbReference type="ARBA" id="ARBA00004651"/>
    </source>
</evidence>
<gene>
    <name evidence="9" type="ORF">MNBD_UNCLBAC01-707</name>
</gene>
<evidence type="ECO:0000256" key="6">
    <source>
        <dbReference type="ARBA" id="ARBA00035120"/>
    </source>
</evidence>
<dbReference type="NCBIfam" id="TIGR00494">
    <property type="entry name" value="crcB"/>
    <property type="match status" value="1"/>
</dbReference>
<evidence type="ECO:0000256" key="2">
    <source>
        <dbReference type="ARBA" id="ARBA00022475"/>
    </source>
</evidence>
<evidence type="ECO:0000256" key="3">
    <source>
        <dbReference type="ARBA" id="ARBA00022692"/>
    </source>
</evidence>
<name>A0A3B1CWE0_9ZZZZ</name>
<evidence type="ECO:0000256" key="4">
    <source>
        <dbReference type="ARBA" id="ARBA00022989"/>
    </source>
</evidence>
<protein>
    <submittedName>
        <fullName evidence="9">Fluoride ion transporter CrcB</fullName>
    </submittedName>
</protein>
<dbReference type="InterPro" id="IPR003691">
    <property type="entry name" value="FluC"/>
</dbReference>
<comment type="similarity">
    <text evidence="6">Belongs to the fluoride channel Fluc/FEX (TC 1.A.43) family.</text>
</comment>
<dbReference type="EMBL" id="UOGJ01000020">
    <property type="protein sequence ID" value="VAX34966.1"/>
    <property type="molecule type" value="Genomic_DNA"/>
</dbReference>